<evidence type="ECO:0000256" key="1">
    <source>
        <dbReference type="ARBA" id="ARBA00009013"/>
    </source>
</evidence>
<proteinExistence type="inferred from homology"/>
<dbReference type="InterPro" id="IPR036513">
    <property type="entry name" value="STAS_dom_sf"/>
</dbReference>
<dbReference type="Proteomes" id="UP000767446">
    <property type="component" value="Unassembled WGS sequence"/>
</dbReference>
<dbReference type="NCBIfam" id="TIGR00377">
    <property type="entry name" value="ant_ant_sig"/>
    <property type="match status" value="1"/>
</dbReference>
<comment type="similarity">
    <text evidence="1 2">Belongs to the anti-sigma-factor antagonist family.</text>
</comment>
<dbReference type="PANTHER" id="PTHR33495:SF2">
    <property type="entry name" value="ANTI-SIGMA FACTOR ANTAGONIST TM_1081-RELATED"/>
    <property type="match status" value="1"/>
</dbReference>
<dbReference type="EMBL" id="JADQBC010000032">
    <property type="protein sequence ID" value="MBR8827493.1"/>
    <property type="molecule type" value="Genomic_DNA"/>
</dbReference>
<organism evidence="4 5">
    <name type="scientific">Gomphosphaeria aponina SAG 52.96 = DSM 107014</name>
    <dbReference type="NCBI Taxonomy" id="1521640"/>
    <lineage>
        <taxon>Bacteria</taxon>
        <taxon>Bacillati</taxon>
        <taxon>Cyanobacteriota</taxon>
        <taxon>Cyanophyceae</taxon>
        <taxon>Oscillatoriophycideae</taxon>
        <taxon>Chroococcales</taxon>
        <taxon>Gomphosphaeriaceae</taxon>
        <taxon>Gomphosphaeria</taxon>
    </lineage>
</organism>
<dbReference type="CDD" id="cd07043">
    <property type="entry name" value="STAS_anti-anti-sigma_factors"/>
    <property type="match status" value="1"/>
</dbReference>
<evidence type="ECO:0000256" key="2">
    <source>
        <dbReference type="RuleBase" id="RU003749"/>
    </source>
</evidence>
<dbReference type="InterPro" id="IPR003658">
    <property type="entry name" value="Anti-sigma_ant"/>
</dbReference>
<evidence type="ECO:0000259" key="3">
    <source>
        <dbReference type="PROSITE" id="PS50801"/>
    </source>
</evidence>
<dbReference type="AlphaFoldDB" id="A0A941GUS1"/>
<gene>
    <name evidence="4" type="ORF">DSM107014_06225</name>
</gene>
<dbReference type="SUPFAM" id="SSF52091">
    <property type="entry name" value="SpoIIaa-like"/>
    <property type="match status" value="1"/>
</dbReference>
<accession>A0A941GUS1</accession>
<evidence type="ECO:0000313" key="5">
    <source>
        <dbReference type="Proteomes" id="UP000767446"/>
    </source>
</evidence>
<dbReference type="Gene3D" id="3.30.750.24">
    <property type="entry name" value="STAS domain"/>
    <property type="match status" value="1"/>
</dbReference>
<evidence type="ECO:0000313" key="4">
    <source>
        <dbReference type="EMBL" id="MBR8827493.1"/>
    </source>
</evidence>
<sequence length="107" mass="12048">MNPKLKIIEPEGIFDKNKATEYRQLVNESLAAGSTIILLDLQKVTFMDSGGLGGLVMIRKAVIEAQSQLFLCSLNEQIKILFELTSMELVFNIFDNQEAFQQKIINP</sequence>
<name>A0A941GUS1_9CHRO</name>
<dbReference type="PANTHER" id="PTHR33495">
    <property type="entry name" value="ANTI-SIGMA FACTOR ANTAGONIST TM_1081-RELATED-RELATED"/>
    <property type="match status" value="1"/>
</dbReference>
<dbReference type="GO" id="GO:0043856">
    <property type="term" value="F:anti-sigma factor antagonist activity"/>
    <property type="evidence" value="ECO:0007669"/>
    <property type="project" value="InterPro"/>
</dbReference>
<protein>
    <recommendedName>
        <fullName evidence="2">Anti-sigma factor antagonist</fullName>
    </recommendedName>
</protein>
<comment type="caution">
    <text evidence="4">The sequence shown here is derived from an EMBL/GenBank/DDBJ whole genome shotgun (WGS) entry which is preliminary data.</text>
</comment>
<reference evidence="4" key="1">
    <citation type="submission" date="2021-02" db="EMBL/GenBank/DDBJ databases">
        <title>Metagenome analyses of Stigonema ocellatum DSM 106950, Chlorogloea purpurea SAG 13.99 and Gomphosphaeria aponina DSM 107014.</title>
        <authorList>
            <person name="Marter P."/>
            <person name="Huang S."/>
        </authorList>
    </citation>
    <scope>NUCLEOTIDE SEQUENCE</scope>
    <source>
        <strain evidence="4">JP213</strain>
    </source>
</reference>
<dbReference type="InterPro" id="IPR002645">
    <property type="entry name" value="STAS_dom"/>
</dbReference>
<feature type="domain" description="STAS" evidence="3">
    <location>
        <begin position="1"/>
        <end position="87"/>
    </location>
</feature>
<dbReference type="Pfam" id="PF01740">
    <property type="entry name" value="STAS"/>
    <property type="match status" value="1"/>
</dbReference>
<dbReference type="PROSITE" id="PS50801">
    <property type="entry name" value="STAS"/>
    <property type="match status" value="1"/>
</dbReference>